<protein>
    <submittedName>
        <fullName evidence="1">Uncharacterized protein</fullName>
    </submittedName>
</protein>
<evidence type="ECO:0000313" key="2">
    <source>
        <dbReference type="Proteomes" id="UP000499080"/>
    </source>
</evidence>
<dbReference type="EMBL" id="BGPR01217964">
    <property type="protein sequence ID" value="GBN56263.1"/>
    <property type="molecule type" value="Genomic_DNA"/>
</dbReference>
<organism evidence="1 2">
    <name type="scientific">Araneus ventricosus</name>
    <name type="common">Orbweaver spider</name>
    <name type="synonym">Epeira ventricosa</name>
    <dbReference type="NCBI Taxonomy" id="182803"/>
    <lineage>
        <taxon>Eukaryota</taxon>
        <taxon>Metazoa</taxon>
        <taxon>Ecdysozoa</taxon>
        <taxon>Arthropoda</taxon>
        <taxon>Chelicerata</taxon>
        <taxon>Arachnida</taxon>
        <taxon>Araneae</taxon>
        <taxon>Araneomorphae</taxon>
        <taxon>Entelegynae</taxon>
        <taxon>Araneoidea</taxon>
        <taxon>Araneidae</taxon>
        <taxon>Araneus</taxon>
    </lineage>
</organism>
<name>A0A4Y2PZE7_ARAVE</name>
<dbReference type="Proteomes" id="UP000499080">
    <property type="component" value="Unassembled WGS sequence"/>
</dbReference>
<proteinExistence type="predicted"/>
<feature type="non-terminal residue" evidence="1">
    <location>
        <position position="1"/>
    </location>
</feature>
<gene>
    <name evidence="1" type="ORF">AVEN_247666_1</name>
</gene>
<sequence>LIFMNELLTYVLYSDQHALTSGLDVESVTSVACVYGVERGRLAAADCLYVPCGFGQGGYYP</sequence>
<reference evidence="1 2" key="1">
    <citation type="journal article" date="2019" name="Sci. Rep.">
        <title>Orb-weaving spider Araneus ventricosus genome elucidates the spidroin gene catalogue.</title>
        <authorList>
            <person name="Kono N."/>
            <person name="Nakamura H."/>
            <person name="Ohtoshi R."/>
            <person name="Moran D.A.P."/>
            <person name="Shinohara A."/>
            <person name="Yoshida Y."/>
            <person name="Fujiwara M."/>
            <person name="Mori M."/>
            <person name="Tomita M."/>
            <person name="Arakawa K."/>
        </authorList>
    </citation>
    <scope>NUCLEOTIDE SEQUENCE [LARGE SCALE GENOMIC DNA]</scope>
</reference>
<accession>A0A4Y2PZE7</accession>
<keyword evidence="2" id="KW-1185">Reference proteome</keyword>
<dbReference type="AlphaFoldDB" id="A0A4Y2PZE7"/>
<evidence type="ECO:0000313" key="1">
    <source>
        <dbReference type="EMBL" id="GBN56263.1"/>
    </source>
</evidence>
<comment type="caution">
    <text evidence="1">The sequence shown here is derived from an EMBL/GenBank/DDBJ whole genome shotgun (WGS) entry which is preliminary data.</text>
</comment>